<reference evidence="9 10" key="1">
    <citation type="journal article" date="2021" name="Elife">
        <title>Chloroplast acquisition without the gene transfer in kleptoplastic sea slugs, Plakobranchus ocellatus.</title>
        <authorList>
            <person name="Maeda T."/>
            <person name="Takahashi S."/>
            <person name="Yoshida T."/>
            <person name="Shimamura S."/>
            <person name="Takaki Y."/>
            <person name="Nagai Y."/>
            <person name="Toyoda A."/>
            <person name="Suzuki Y."/>
            <person name="Arimoto A."/>
            <person name="Ishii H."/>
            <person name="Satoh N."/>
            <person name="Nishiyama T."/>
            <person name="Hasebe M."/>
            <person name="Maruyama T."/>
            <person name="Minagawa J."/>
            <person name="Obokata J."/>
            <person name="Shigenobu S."/>
        </authorList>
    </citation>
    <scope>NUCLEOTIDE SEQUENCE [LARGE SCALE GENOMIC DNA]</scope>
</reference>
<feature type="chain" id="PRO_5043110068" description="Metalloendopeptidase" evidence="7">
    <location>
        <begin position="19"/>
        <end position="352"/>
    </location>
</feature>
<evidence type="ECO:0000313" key="9">
    <source>
        <dbReference type="EMBL" id="GFR84743.1"/>
    </source>
</evidence>
<keyword evidence="1 6" id="KW-0645">Protease</keyword>
<evidence type="ECO:0000313" key="10">
    <source>
        <dbReference type="Proteomes" id="UP000762676"/>
    </source>
</evidence>
<evidence type="ECO:0000256" key="4">
    <source>
        <dbReference type="ARBA" id="ARBA00022833"/>
    </source>
</evidence>
<feature type="binding site" evidence="6">
    <location>
        <position position="186"/>
    </location>
    <ligand>
        <name>Zn(2+)</name>
        <dbReference type="ChEBI" id="CHEBI:29105"/>
        <note>catalytic</note>
    </ligand>
</feature>
<dbReference type="GO" id="GO:0004222">
    <property type="term" value="F:metalloendopeptidase activity"/>
    <property type="evidence" value="ECO:0007669"/>
    <property type="project" value="UniProtKB-UniRule"/>
</dbReference>
<evidence type="ECO:0000256" key="3">
    <source>
        <dbReference type="ARBA" id="ARBA00022801"/>
    </source>
</evidence>
<dbReference type="EC" id="3.4.24.-" evidence="7"/>
<evidence type="ECO:0000259" key="8">
    <source>
        <dbReference type="PROSITE" id="PS51864"/>
    </source>
</evidence>
<dbReference type="PANTHER" id="PTHR10127:SF780">
    <property type="entry name" value="METALLOENDOPEPTIDASE"/>
    <property type="match status" value="1"/>
</dbReference>
<keyword evidence="10" id="KW-1185">Reference proteome</keyword>
<sequence>MKTLLLGLLLLFVIECRTKDLRQRKQELEPETTIDPLILEELSARDFDHLTWAGRKPELGELDTTLKDDQWKTNQDDVQPSQAERLSREKRKAVRNMRYRWFDKTIPFDISPDINDWDDIFTIFEAVLRWENYTCLRFPVREKVHVNYVYFQSHSDSCDSNVGMVGGRQVINLTPLCRRLVGAILHEIGHALGFYHEQDRPDRDDHVDIIWKNLPDGWPKSILAKEDDKVINSYGLPYDYNSIMHYSGEWQGKRYMQTKDKEFQDKIGNVEQLSFYDIKLANLMYSCSESCAPGIVCPGEGYLAEDCLCYCPGDPVQLCDTTTDNIEDSVNLTSNNSRNYPDTRTNMQQQMA</sequence>
<dbReference type="Pfam" id="PF01400">
    <property type="entry name" value="Astacin"/>
    <property type="match status" value="1"/>
</dbReference>
<feature type="binding site" evidence="6">
    <location>
        <position position="190"/>
    </location>
    <ligand>
        <name>Zn(2+)</name>
        <dbReference type="ChEBI" id="CHEBI:29105"/>
        <note>catalytic</note>
    </ligand>
</feature>
<dbReference type="CDD" id="cd04280">
    <property type="entry name" value="ZnMc_astacin_like"/>
    <property type="match status" value="1"/>
</dbReference>
<protein>
    <recommendedName>
        <fullName evidence="7">Metalloendopeptidase</fullName>
        <ecNumber evidence="7">3.4.24.-</ecNumber>
    </recommendedName>
</protein>
<feature type="signal peptide" evidence="7">
    <location>
        <begin position="1"/>
        <end position="18"/>
    </location>
</feature>
<dbReference type="GO" id="GO:0006508">
    <property type="term" value="P:proteolysis"/>
    <property type="evidence" value="ECO:0007669"/>
    <property type="project" value="UniProtKB-KW"/>
</dbReference>
<keyword evidence="2 6" id="KW-0479">Metal-binding</keyword>
<dbReference type="SMART" id="SM00235">
    <property type="entry name" value="ZnMc"/>
    <property type="match status" value="1"/>
</dbReference>
<dbReference type="EMBL" id="BMAT01001402">
    <property type="protein sequence ID" value="GFR84743.1"/>
    <property type="molecule type" value="Genomic_DNA"/>
</dbReference>
<feature type="active site" evidence="6">
    <location>
        <position position="187"/>
    </location>
</feature>
<comment type="caution">
    <text evidence="9">The sequence shown here is derived from an EMBL/GenBank/DDBJ whole genome shotgun (WGS) entry which is preliminary data.</text>
</comment>
<dbReference type="PROSITE" id="PS51864">
    <property type="entry name" value="ASTACIN"/>
    <property type="match status" value="1"/>
</dbReference>
<feature type="domain" description="Peptidase M12A" evidence="8">
    <location>
        <begin position="92"/>
        <end position="288"/>
    </location>
</feature>
<keyword evidence="7" id="KW-0732">Signal</keyword>
<evidence type="ECO:0000256" key="5">
    <source>
        <dbReference type="ARBA" id="ARBA00023049"/>
    </source>
</evidence>
<dbReference type="Proteomes" id="UP000762676">
    <property type="component" value="Unassembled WGS sequence"/>
</dbReference>
<proteinExistence type="predicted"/>
<dbReference type="SUPFAM" id="SSF55486">
    <property type="entry name" value="Metalloproteases ('zincins'), catalytic domain"/>
    <property type="match status" value="1"/>
</dbReference>
<dbReference type="AlphaFoldDB" id="A0AAV4GG59"/>
<keyword evidence="3 6" id="KW-0378">Hydrolase</keyword>
<keyword evidence="5 6" id="KW-0482">Metalloprotease</keyword>
<dbReference type="PRINTS" id="PR00480">
    <property type="entry name" value="ASTACIN"/>
</dbReference>
<dbReference type="InterPro" id="IPR001506">
    <property type="entry name" value="Peptidase_M12A"/>
</dbReference>
<dbReference type="InterPro" id="IPR024079">
    <property type="entry name" value="MetalloPept_cat_dom_sf"/>
</dbReference>
<keyword evidence="4 6" id="KW-0862">Zinc</keyword>
<accession>A0AAV4GG59</accession>
<dbReference type="Gene3D" id="3.40.390.10">
    <property type="entry name" value="Collagenase (Catalytic Domain)"/>
    <property type="match status" value="1"/>
</dbReference>
<comment type="cofactor">
    <cofactor evidence="6 7">
        <name>Zn(2+)</name>
        <dbReference type="ChEBI" id="CHEBI:29105"/>
    </cofactor>
    <text evidence="6 7">Binds 1 zinc ion per subunit.</text>
</comment>
<evidence type="ECO:0000256" key="6">
    <source>
        <dbReference type="PROSITE-ProRule" id="PRU01211"/>
    </source>
</evidence>
<evidence type="ECO:0000256" key="1">
    <source>
        <dbReference type="ARBA" id="ARBA00022670"/>
    </source>
</evidence>
<name>A0AAV4GG59_9GAST</name>
<organism evidence="9 10">
    <name type="scientific">Elysia marginata</name>
    <dbReference type="NCBI Taxonomy" id="1093978"/>
    <lineage>
        <taxon>Eukaryota</taxon>
        <taxon>Metazoa</taxon>
        <taxon>Spiralia</taxon>
        <taxon>Lophotrochozoa</taxon>
        <taxon>Mollusca</taxon>
        <taxon>Gastropoda</taxon>
        <taxon>Heterobranchia</taxon>
        <taxon>Euthyneura</taxon>
        <taxon>Panpulmonata</taxon>
        <taxon>Sacoglossa</taxon>
        <taxon>Placobranchoidea</taxon>
        <taxon>Plakobranchidae</taxon>
        <taxon>Elysia</taxon>
    </lineage>
</organism>
<dbReference type="PANTHER" id="PTHR10127">
    <property type="entry name" value="DISCOIDIN, CUB, EGF, LAMININ , AND ZINC METALLOPROTEASE DOMAIN CONTAINING"/>
    <property type="match status" value="1"/>
</dbReference>
<gene>
    <name evidence="9" type="ORF">ElyMa_000678900</name>
</gene>
<dbReference type="GO" id="GO:0008270">
    <property type="term" value="F:zinc ion binding"/>
    <property type="evidence" value="ECO:0007669"/>
    <property type="project" value="UniProtKB-UniRule"/>
</dbReference>
<feature type="binding site" evidence="6">
    <location>
        <position position="196"/>
    </location>
    <ligand>
        <name>Zn(2+)</name>
        <dbReference type="ChEBI" id="CHEBI:29105"/>
        <note>catalytic</note>
    </ligand>
</feature>
<evidence type="ECO:0000256" key="7">
    <source>
        <dbReference type="RuleBase" id="RU361183"/>
    </source>
</evidence>
<dbReference type="InterPro" id="IPR006026">
    <property type="entry name" value="Peptidase_Metallo"/>
</dbReference>
<dbReference type="InterPro" id="IPR034035">
    <property type="entry name" value="Astacin-like_dom"/>
</dbReference>
<comment type="caution">
    <text evidence="6">Lacks conserved residue(s) required for the propagation of feature annotation.</text>
</comment>
<evidence type="ECO:0000256" key="2">
    <source>
        <dbReference type="ARBA" id="ARBA00022723"/>
    </source>
</evidence>